<dbReference type="STRING" id="2025994.A0A2T3A3K3"/>
<dbReference type="InterPro" id="IPR011989">
    <property type="entry name" value="ARM-like"/>
</dbReference>
<keyword evidence="8" id="KW-1185">Reference proteome</keyword>
<dbReference type="Proteomes" id="UP000241462">
    <property type="component" value="Unassembled WGS sequence"/>
</dbReference>
<dbReference type="SUPFAM" id="SSF48371">
    <property type="entry name" value="ARM repeat"/>
    <property type="match status" value="2"/>
</dbReference>
<keyword evidence="5" id="KW-0539">Nucleus</keyword>
<evidence type="ECO:0000313" key="7">
    <source>
        <dbReference type="EMBL" id="PSR82257.1"/>
    </source>
</evidence>
<feature type="region of interest" description="Disordered" evidence="6">
    <location>
        <begin position="53"/>
        <end position="73"/>
    </location>
</feature>
<gene>
    <name evidence="7" type="ORF">BD289DRAFT_371532</name>
</gene>
<evidence type="ECO:0000256" key="4">
    <source>
        <dbReference type="ARBA" id="ARBA00022737"/>
    </source>
</evidence>
<dbReference type="EMBL" id="KZ678483">
    <property type="protein sequence ID" value="PSR82257.1"/>
    <property type="molecule type" value="Genomic_DNA"/>
</dbReference>
<dbReference type="InParanoid" id="A0A2T3A3K3"/>
<dbReference type="Gene3D" id="1.25.10.10">
    <property type="entry name" value="Leucine-rich Repeat Variant"/>
    <property type="match status" value="3"/>
</dbReference>
<name>A0A2T3A3K3_9PEZI</name>
<dbReference type="PANTHER" id="PTHR15651:SF7">
    <property type="entry name" value="ARMADILLO REPEAT-CONTAINING PROTEIN 8"/>
    <property type="match status" value="1"/>
</dbReference>
<evidence type="ECO:0000256" key="3">
    <source>
        <dbReference type="ARBA" id="ARBA00022490"/>
    </source>
</evidence>
<feature type="region of interest" description="Disordered" evidence="6">
    <location>
        <begin position="351"/>
        <end position="374"/>
    </location>
</feature>
<evidence type="ECO:0000313" key="8">
    <source>
        <dbReference type="Proteomes" id="UP000241462"/>
    </source>
</evidence>
<protein>
    <submittedName>
        <fullName evidence="7">Armadillo repeat protein</fullName>
    </submittedName>
</protein>
<keyword evidence="3" id="KW-0963">Cytoplasm</keyword>
<accession>A0A2T3A3K3</accession>
<proteinExistence type="predicted"/>
<dbReference type="GO" id="GO:0005737">
    <property type="term" value="C:cytoplasm"/>
    <property type="evidence" value="ECO:0007669"/>
    <property type="project" value="UniProtKB-SubCell"/>
</dbReference>
<dbReference type="PANTHER" id="PTHR15651">
    <property type="entry name" value="ARMADILLO REPEAT-CONTAINING PROTEIN 8"/>
    <property type="match status" value="1"/>
</dbReference>
<comment type="subcellular location">
    <subcellularLocation>
        <location evidence="2">Cytoplasm</location>
    </subcellularLocation>
    <subcellularLocation>
        <location evidence="1">Nucleus</location>
    </subcellularLocation>
</comment>
<evidence type="ECO:0000256" key="5">
    <source>
        <dbReference type="ARBA" id="ARBA00023242"/>
    </source>
</evidence>
<dbReference type="GO" id="GO:0043161">
    <property type="term" value="P:proteasome-mediated ubiquitin-dependent protein catabolic process"/>
    <property type="evidence" value="ECO:0007669"/>
    <property type="project" value="TreeGrafter"/>
</dbReference>
<dbReference type="InterPro" id="IPR016024">
    <property type="entry name" value="ARM-type_fold"/>
</dbReference>
<feature type="region of interest" description="Disordered" evidence="6">
    <location>
        <begin position="325"/>
        <end position="344"/>
    </location>
</feature>
<dbReference type="AlphaFoldDB" id="A0A2T3A3K3"/>
<feature type="compositionally biased region" description="Basic and acidic residues" evidence="6">
    <location>
        <begin position="359"/>
        <end position="373"/>
    </location>
</feature>
<dbReference type="InterPro" id="IPR038739">
    <property type="entry name" value="ARMC8/Vid28"/>
</dbReference>
<keyword evidence="4" id="KW-0677">Repeat</keyword>
<dbReference type="OrthoDB" id="5559898at2759"/>
<evidence type="ECO:0000256" key="1">
    <source>
        <dbReference type="ARBA" id="ARBA00004123"/>
    </source>
</evidence>
<dbReference type="GO" id="GO:0034657">
    <property type="term" value="C:GID complex"/>
    <property type="evidence" value="ECO:0007669"/>
    <property type="project" value="TreeGrafter"/>
</dbReference>
<organism evidence="7 8">
    <name type="scientific">Coniella lustricola</name>
    <dbReference type="NCBI Taxonomy" id="2025994"/>
    <lineage>
        <taxon>Eukaryota</taxon>
        <taxon>Fungi</taxon>
        <taxon>Dikarya</taxon>
        <taxon>Ascomycota</taxon>
        <taxon>Pezizomycotina</taxon>
        <taxon>Sordariomycetes</taxon>
        <taxon>Sordariomycetidae</taxon>
        <taxon>Diaporthales</taxon>
        <taxon>Schizoparmaceae</taxon>
        <taxon>Coniella</taxon>
    </lineage>
</organism>
<evidence type="ECO:0000256" key="6">
    <source>
        <dbReference type="SAM" id="MobiDB-lite"/>
    </source>
</evidence>
<sequence>MLAALSSPDQAQQLAALRSLKNDIVGHTQKKEKWLEAGALKPVVKICDSSGSLAAKDGRRDSRGQAQSASPPLAGDEAVRLQALQILASFANGGFAFLAPLTFASALPAILSNISPTENPPQVVIAALRATLNIAEVAVQDLPASAPQVAGIANAVFAVPLLSALKQILTASVTSHAIQTQRNLVAKLISQICRQDEHQATLADSGILDALATILVSIIIARGYALPWAEGVNDLLPDPAATDTDVPSVLGAINAIIGESQWRAAVLVYAPAVLTIFPRLPSPLTSSSIQACATAFETTGLSSIGYEDWKTMDCLLPLVPDNQSKSGAHKTFPPLGSATIKNMPSTLRPSPYHILDSPDGSREDNSSFNRETEVTEAESPLIPWLIYSVRRSQGLERIMAASLLATIFSTGFADGFREAYLGRLIIPVLLQVLDDIGPTSSIDETTFTDVETTTNRFVAEKSLTVLAKLVVDCDLLQSCAFDCSAVRIVSTFLKAAYEPLSVKTVRPWSPTPGHQKNTKTVSADLTRVLGDQGQPPLLAHHIRVREAALKAVAALAGKDDYGKAFVEQDLVAYLVESLANFPSKPIQDRPRSPKIFLGQDDGSRFDAMYGTNPEVVIVAACHALRTLSRSVSILRTALQDSGVASPAFRLLRHPSLEVQLAASALMCNLVTNVSPMRERLTTVGVMRLLCEQSRSQNPVLRLNALWALKNWVGGASIAEKKECIDELTPGWLVRLIREDTEDDALYQRTLVQEAQPTRDADQDVEMQQAELDDFKTSPSAPEESAPQITKNPLRTMRLMQAGKKIADLREAEVNPVRKVRDDDLAIQEQGLNLLRNLIGPVNSSTETPRDHADMIDHLFSVLNQDQFFEIVHSKLQLKVLHPFGRRYSGSRPESRVLYPQPRIVAIVVYILVHLAASLPRHRQVLISQTKLLTDLGKHFSSKDKEVRVALCHLITNLTWRDDADDEESSAARAGELKKLGLLTRLEVLETADGELDVRERAKAAVWQSKSRVQS</sequence>
<dbReference type="GO" id="GO:0005634">
    <property type="term" value="C:nucleus"/>
    <property type="evidence" value="ECO:0007669"/>
    <property type="project" value="UniProtKB-SubCell"/>
</dbReference>
<reference evidence="7 8" key="1">
    <citation type="journal article" date="2018" name="Mycol. Prog.">
        <title>Coniella lustricola, a new species from submerged detritus.</title>
        <authorList>
            <person name="Raudabaugh D.B."/>
            <person name="Iturriaga T."/>
            <person name="Carver A."/>
            <person name="Mondo S."/>
            <person name="Pangilinan J."/>
            <person name="Lipzen A."/>
            <person name="He G."/>
            <person name="Amirebrahimi M."/>
            <person name="Grigoriev I.V."/>
            <person name="Miller A.N."/>
        </authorList>
    </citation>
    <scope>NUCLEOTIDE SEQUENCE [LARGE SCALE GENOMIC DNA]</scope>
    <source>
        <strain evidence="7 8">B22-T-1</strain>
    </source>
</reference>
<evidence type="ECO:0000256" key="2">
    <source>
        <dbReference type="ARBA" id="ARBA00004496"/>
    </source>
</evidence>